<organism evidence="1">
    <name type="scientific">Muribaculaceae bacterium Z82</name>
    <dbReference type="NCBI Taxonomy" id="2304548"/>
    <lineage>
        <taxon>Bacteria</taxon>
        <taxon>Pseudomonadati</taxon>
        <taxon>Bacteroidota</taxon>
        <taxon>Bacteroidia</taxon>
        <taxon>Bacteroidales</taxon>
        <taxon>Muribaculaceae</taxon>
    </lineage>
</organism>
<name>A0A7C9N9D5_9BACT</name>
<protein>
    <submittedName>
        <fullName evidence="1">Ribbon-helix-helix protein, CopG family</fullName>
    </submittedName>
</protein>
<accession>A0A7C9N9D5</accession>
<gene>
    <name evidence="1" type="ORF">D1639_00120</name>
</gene>
<evidence type="ECO:0000313" key="1">
    <source>
        <dbReference type="EMBL" id="NBI33464.1"/>
    </source>
</evidence>
<reference evidence="1" key="1">
    <citation type="submission" date="2018-08" db="EMBL/GenBank/DDBJ databases">
        <title>Murine metabolic-syndrome-specific gut microbial biobank.</title>
        <authorList>
            <person name="Liu C."/>
        </authorList>
    </citation>
    <scope>NUCLEOTIDE SEQUENCE [LARGE SCALE GENOMIC DNA]</scope>
    <source>
        <strain evidence="1">Z82</strain>
    </source>
</reference>
<sequence>MEFKTADGTILTDADFDKMAEEYENGSWEGCGKVTLGRPKLFDEEMETVSFRIPCSRIEAVEAVSKRCGISKSEFFRRAIDRELIALG</sequence>
<comment type="caution">
    <text evidence="1">The sequence shown here is derived from an EMBL/GenBank/DDBJ whole genome shotgun (WGS) entry which is preliminary data.</text>
</comment>
<dbReference type="AlphaFoldDB" id="A0A7C9N9D5"/>
<dbReference type="EMBL" id="QWKH01000001">
    <property type="protein sequence ID" value="NBI33464.1"/>
    <property type="molecule type" value="Genomic_DNA"/>
</dbReference>
<proteinExistence type="predicted"/>